<feature type="transmembrane region" description="Helical" evidence="5">
    <location>
        <begin position="81"/>
        <end position="104"/>
    </location>
</feature>
<comment type="subcellular location">
    <subcellularLocation>
        <location evidence="1">Membrane</location>
        <topology evidence="1">Multi-pass membrane protein</topology>
    </subcellularLocation>
</comment>
<sequence>MAILYHCAPSALAQLRFTPTPELTCLQILANYPVPFAIILNMAEGFKLYHYNPSAGAAVAFAAVFGLTTVIHIWQLGRSRAWYFIPFLIGCFFETFGYLARYASAEETPNWTTKPYIAQSLMLLLAPAFFAASIYMILGRIIRLLNGASCSMVRPSWLTKIFVTGDVLSFLIQSGGGGMLATAKTASKIDLGNNMIVVGLFVQIIFFGFFILVSLVFHRRMLKTPLHAVGDTRLPWARYMKLLYLASALVMIRSIYRVAEYLQGSDGYLQSKEAFVYVFDAALMFICCLLFNIFHPSGIISGYRKAQEEPDLEMLNNSGYK</sequence>
<feature type="transmembrane region" description="Helical" evidence="5">
    <location>
        <begin position="274"/>
        <end position="294"/>
    </location>
</feature>
<dbReference type="AlphaFoldDB" id="A0A9W9UKZ0"/>
<evidence type="ECO:0000256" key="1">
    <source>
        <dbReference type="ARBA" id="ARBA00004141"/>
    </source>
</evidence>
<evidence type="ECO:0000256" key="2">
    <source>
        <dbReference type="ARBA" id="ARBA00022692"/>
    </source>
</evidence>
<keyword evidence="4 5" id="KW-0472">Membrane</keyword>
<dbReference type="Pfam" id="PF04479">
    <property type="entry name" value="RTA1"/>
    <property type="match status" value="1"/>
</dbReference>
<keyword evidence="7" id="KW-1185">Reference proteome</keyword>
<feature type="transmembrane region" description="Helical" evidence="5">
    <location>
        <begin position="157"/>
        <end position="175"/>
    </location>
</feature>
<evidence type="ECO:0000256" key="3">
    <source>
        <dbReference type="ARBA" id="ARBA00022989"/>
    </source>
</evidence>
<organism evidence="6 7">
    <name type="scientific">Penicillium brevicompactum</name>
    <dbReference type="NCBI Taxonomy" id="5074"/>
    <lineage>
        <taxon>Eukaryota</taxon>
        <taxon>Fungi</taxon>
        <taxon>Dikarya</taxon>
        <taxon>Ascomycota</taxon>
        <taxon>Pezizomycotina</taxon>
        <taxon>Eurotiomycetes</taxon>
        <taxon>Eurotiomycetidae</taxon>
        <taxon>Eurotiales</taxon>
        <taxon>Aspergillaceae</taxon>
        <taxon>Penicillium</taxon>
    </lineage>
</organism>
<keyword evidence="2 5" id="KW-0812">Transmembrane</keyword>
<feature type="transmembrane region" description="Helical" evidence="5">
    <location>
        <begin position="116"/>
        <end position="137"/>
    </location>
</feature>
<name>A0A9W9UKZ0_PENBR</name>
<comment type="caution">
    <text evidence="6">The sequence shown here is derived from an EMBL/GenBank/DDBJ whole genome shotgun (WGS) entry which is preliminary data.</text>
</comment>
<gene>
    <name evidence="6" type="ORF">N7541_008783</name>
</gene>
<dbReference type="PANTHER" id="PTHR31465:SF33">
    <property type="entry name" value="DOMAIN PROTEIN, PUTATIVE (AFU_ORTHOLOGUE AFUA_5G01310)-RELATED"/>
    <property type="match status" value="1"/>
</dbReference>
<dbReference type="GO" id="GO:0016020">
    <property type="term" value="C:membrane"/>
    <property type="evidence" value="ECO:0007669"/>
    <property type="project" value="UniProtKB-SubCell"/>
</dbReference>
<dbReference type="PANTHER" id="PTHR31465">
    <property type="entry name" value="PROTEIN RTA1-RELATED"/>
    <property type="match status" value="1"/>
</dbReference>
<reference evidence="6" key="2">
    <citation type="journal article" date="2023" name="IMA Fungus">
        <title>Comparative genomic study of the Penicillium genus elucidates a diverse pangenome and 15 lateral gene transfer events.</title>
        <authorList>
            <person name="Petersen C."/>
            <person name="Sorensen T."/>
            <person name="Nielsen M.R."/>
            <person name="Sondergaard T.E."/>
            <person name="Sorensen J.L."/>
            <person name="Fitzpatrick D.A."/>
            <person name="Frisvad J.C."/>
            <person name="Nielsen K.L."/>
        </authorList>
    </citation>
    <scope>NUCLEOTIDE SEQUENCE</scope>
    <source>
        <strain evidence="6">IBT 35675</strain>
    </source>
</reference>
<feature type="transmembrane region" description="Helical" evidence="5">
    <location>
        <begin position="55"/>
        <end position="74"/>
    </location>
</feature>
<dbReference type="InterPro" id="IPR007568">
    <property type="entry name" value="RTA1"/>
</dbReference>
<feature type="transmembrane region" description="Helical" evidence="5">
    <location>
        <begin position="242"/>
        <end position="259"/>
    </location>
</feature>
<dbReference type="EMBL" id="JAPZBR010000007">
    <property type="protein sequence ID" value="KAJ5346301.1"/>
    <property type="molecule type" value="Genomic_DNA"/>
</dbReference>
<feature type="transmembrane region" description="Helical" evidence="5">
    <location>
        <begin position="195"/>
        <end position="217"/>
    </location>
</feature>
<proteinExistence type="predicted"/>
<evidence type="ECO:0000313" key="6">
    <source>
        <dbReference type="EMBL" id="KAJ5346301.1"/>
    </source>
</evidence>
<reference evidence="6" key="1">
    <citation type="submission" date="2022-12" db="EMBL/GenBank/DDBJ databases">
        <authorList>
            <person name="Petersen C."/>
        </authorList>
    </citation>
    <scope>NUCLEOTIDE SEQUENCE</scope>
    <source>
        <strain evidence="6">IBT 35675</strain>
    </source>
</reference>
<keyword evidence="3 5" id="KW-1133">Transmembrane helix</keyword>
<accession>A0A9W9UKZ0</accession>
<protein>
    <submittedName>
        <fullName evidence="6">Uncharacterized protein</fullName>
    </submittedName>
</protein>
<evidence type="ECO:0000256" key="4">
    <source>
        <dbReference type="ARBA" id="ARBA00023136"/>
    </source>
</evidence>
<dbReference type="Proteomes" id="UP001148299">
    <property type="component" value="Unassembled WGS sequence"/>
</dbReference>
<evidence type="ECO:0000313" key="7">
    <source>
        <dbReference type="Proteomes" id="UP001148299"/>
    </source>
</evidence>
<evidence type="ECO:0000256" key="5">
    <source>
        <dbReference type="SAM" id="Phobius"/>
    </source>
</evidence>